<accession>A0A8J8T9T1</accession>
<reference evidence="1" key="1">
    <citation type="submission" date="2019-06" db="EMBL/GenBank/DDBJ databases">
        <authorList>
            <person name="Zheng W."/>
        </authorList>
    </citation>
    <scope>NUCLEOTIDE SEQUENCE</scope>
    <source>
        <strain evidence="1">QDHG01</strain>
    </source>
</reference>
<keyword evidence="2" id="KW-1185">Reference proteome</keyword>
<proteinExistence type="predicted"/>
<gene>
    <name evidence="1" type="ORF">FGO68_gene14026</name>
</gene>
<evidence type="ECO:0000313" key="1">
    <source>
        <dbReference type="EMBL" id="TNV86945.1"/>
    </source>
</evidence>
<dbReference type="EMBL" id="RRYP01000723">
    <property type="protein sequence ID" value="TNV86945.1"/>
    <property type="molecule type" value="Genomic_DNA"/>
</dbReference>
<dbReference type="Proteomes" id="UP000785679">
    <property type="component" value="Unassembled WGS sequence"/>
</dbReference>
<protein>
    <submittedName>
        <fullName evidence="1">Uncharacterized protein</fullName>
    </submittedName>
</protein>
<sequence>MRQYNYIMEKSQFAQFLILVLLTLLVAPISISKPFPKFIGSARDHMQPNVMVYNEATDALVVAGQSGDFQMRADYIADLANQYSVVYYMQGPNKDIAWVKGSNGVNEQIIDLSMSANGQYIIACQSNSIYFILDNTGALVNKFTYTFNNLAYKYYPRRMRISSDSPTPMVYLQNRAQIFTQFKFYIMGFPLNHNPATTAVSWVSELNYAASFVYLLQLQMSSDMKTSIFSAFYDYDNDLWCIQEINASNGIVVGMPFWLSMPAGSVSSTMQIKRLSDGKDFMAFVALNDANDKVVVVLGEKDSSNIMMYQSFYSSSLGESNILPSFLLDLRILSRTEFAVLSIMGQHFKLIKIDYLNMKLIYTKTLPHQAVTNAAGAFKSDQYFYSQMQGNQICFVDNTVIPIFSGYDSIIVFTNEQAVTSQTMISAVDTEYAMLPIGGIFSTEKFVTIAPIMVTALGSFNIVQMRQEILFSVCVSTTLQLSPFQPTNNSPGTFTLTLADDSPLPSYFFFDSSTLALTTLPYGLVGLQTLKLSKIYASGSSDSSTIKLLGLDTTCLRVTQALNPQEVSLNHIREYEIASFLGLQSVIVTVVKDVLSSGLSWVSVNGLNLRFQPMQYAEVGVHKVYFYLQDSVWRSGTYSIEVTVKNSAPYLVGIATSIFQTYPGSQVINLTHHIGDDENNPIALSISPNIVAKLYGNTIEIVCNDKSILGIPTIFSLTLSDGQPLSSTYPFTVTCTNLAPTFLDYTFPVSFMMPIGTSTTISLPKIVDDQSIERVQVKLDGPEFVTMKEESLIFTPLTKEHVGNFKVKISLSDEISSNTYHLYSVQVTNKPPKLSASQIEDQFLSIDSISELVLPTITDPENMPVTVSLSFDGSATAPKWVQFKNDKLIFKPTQKREIGDHYIMLSYTDGIISSPKETLFRVKIYNSTLEGQQSGGHNNQSQPVNLKQYYKARLDIVEVSKDQKMKIKIYSEKGREYIVQYLIASDLKLKITSRENEVVGLTINEVFVESGKIEFNLNYSNPFSLSSGIVSLQFSKIHIRTLISQN</sequence>
<name>A0A8J8T9T1_HALGN</name>
<organism evidence="1 2">
    <name type="scientific">Halteria grandinella</name>
    <dbReference type="NCBI Taxonomy" id="5974"/>
    <lineage>
        <taxon>Eukaryota</taxon>
        <taxon>Sar</taxon>
        <taxon>Alveolata</taxon>
        <taxon>Ciliophora</taxon>
        <taxon>Intramacronucleata</taxon>
        <taxon>Spirotrichea</taxon>
        <taxon>Stichotrichia</taxon>
        <taxon>Sporadotrichida</taxon>
        <taxon>Halteriidae</taxon>
        <taxon>Halteria</taxon>
    </lineage>
</organism>
<dbReference type="AlphaFoldDB" id="A0A8J8T9T1"/>
<evidence type="ECO:0000313" key="2">
    <source>
        <dbReference type="Proteomes" id="UP000785679"/>
    </source>
</evidence>
<comment type="caution">
    <text evidence="1">The sequence shown here is derived from an EMBL/GenBank/DDBJ whole genome shotgun (WGS) entry which is preliminary data.</text>
</comment>